<comment type="caution">
    <text evidence="2">The sequence shown here is derived from an EMBL/GenBank/DDBJ whole genome shotgun (WGS) entry which is preliminary data.</text>
</comment>
<name>A0A926I4J8_9FIRM</name>
<sequence>MSFTADELAVMRQADEEIEWEFEANPYRAAQEHNDLAKELDRYATVAAMDVQQRRIAERKRKYRAEHKEEIADYQHKYYKEHREAIMERQRKYNAEHKAEIAEYMREYMRKYREKIRRERAAAT</sequence>
<evidence type="ECO:0000256" key="1">
    <source>
        <dbReference type="SAM" id="Coils"/>
    </source>
</evidence>
<dbReference type="AlphaFoldDB" id="A0A926I4J8"/>
<keyword evidence="3" id="KW-1185">Reference proteome</keyword>
<dbReference type="EMBL" id="JACRST010000006">
    <property type="protein sequence ID" value="MBC8546485.1"/>
    <property type="molecule type" value="Genomic_DNA"/>
</dbReference>
<accession>A0A926I4J8</accession>
<dbReference type="RefSeq" id="WP_249282564.1">
    <property type="nucleotide sequence ID" value="NZ_JACRST010000006.1"/>
</dbReference>
<evidence type="ECO:0000313" key="2">
    <source>
        <dbReference type="EMBL" id="MBC8546485.1"/>
    </source>
</evidence>
<dbReference type="Proteomes" id="UP000653127">
    <property type="component" value="Unassembled WGS sequence"/>
</dbReference>
<gene>
    <name evidence="2" type="ORF">H8711_05995</name>
</gene>
<keyword evidence="1" id="KW-0175">Coiled coil</keyword>
<organism evidence="2 3">
    <name type="scientific">Ligaoa zhengdingensis</name>
    <dbReference type="NCBI Taxonomy" id="2763658"/>
    <lineage>
        <taxon>Bacteria</taxon>
        <taxon>Bacillati</taxon>
        <taxon>Bacillota</taxon>
        <taxon>Clostridia</taxon>
        <taxon>Eubacteriales</taxon>
        <taxon>Oscillospiraceae</taxon>
        <taxon>Ligaoa</taxon>
    </lineage>
</organism>
<feature type="coiled-coil region" evidence="1">
    <location>
        <begin position="87"/>
        <end position="114"/>
    </location>
</feature>
<reference evidence="2" key="1">
    <citation type="submission" date="2020-08" db="EMBL/GenBank/DDBJ databases">
        <title>Genome public.</title>
        <authorList>
            <person name="Liu C."/>
            <person name="Sun Q."/>
        </authorList>
    </citation>
    <scope>NUCLEOTIDE SEQUENCE</scope>
    <source>
        <strain evidence="2">NSJ-31</strain>
    </source>
</reference>
<proteinExistence type="predicted"/>
<evidence type="ECO:0000313" key="3">
    <source>
        <dbReference type="Proteomes" id="UP000653127"/>
    </source>
</evidence>
<protein>
    <submittedName>
        <fullName evidence="2">Uncharacterized protein</fullName>
    </submittedName>
</protein>